<accession>A0A8S3YQ30</accession>
<evidence type="ECO:0000313" key="1">
    <source>
        <dbReference type="EMBL" id="CAG5119159.1"/>
    </source>
</evidence>
<protein>
    <recommendedName>
        <fullName evidence="3">DUF19 domain-containing protein</fullName>
    </recommendedName>
</protein>
<feature type="non-terminal residue" evidence="1">
    <location>
        <position position="497"/>
    </location>
</feature>
<evidence type="ECO:0000313" key="2">
    <source>
        <dbReference type="Proteomes" id="UP000678393"/>
    </source>
</evidence>
<reference evidence="1" key="1">
    <citation type="submission" date="2021-04" db="EMBL/GenBank/DDBJ databases">
        <authorList>
            <consortium name="Molecular Ecology Group"/>
        </authorList>
    </citation>
    <scope>NUCLEOTIDE SEQUENCE</scope>
</reference>
<keyword evidence="2" id="KW-1185">Reference proteome</keyword>
<dbReference type="Proteomes" id="UP000678393">
    <property type="component" value="Unassembled WGS sequence"/>
</dbReference>
<comment type="caution">
    <text evidence="1">The sequence shown here is derived from an EMBL/GenBank/DDBJ whole genome shotgun (WGS) entry which is preliminary data.</text>
</comment>
<gene>
    <name evidence="1" type="ORF">CUNI_LOCUS4717</name>
</gene>
<organism evidence="1 2">
    <name type="scientific">Candidula unifasciata</name>
    <dbReference type="NCBI Taxonomy" id="100452"/>
    <lineage>
        <taxon>Eukaryota</taxon>
        <taxon>Metazoa</taxon>
        <taxon>Spiralia</taxon>
        <taxon>Lophotrochozoa</taxon>
        <taxon>Mollusca</taxon>
        <taxon>Gastropoda</taxon>
        <taxon>Heterobranchia</taxon>
        <taxon>Euthyneura</taxon>
        <taxon>Panpulmonata</taxon>
        <taxon>Eupulmonata</taxon>
        <taxon>Stylommatophora</taxon>
        <taxon>Helicina</taxon>
        <taxon>Helicoidea</taxon>
        <taxon>Geomitridae</taxon>
        <taxon>Candidula</taxon>
    </lineage>
</organism>
<dbReference type="EMBL" id="CAJHNH020000665">
    <property type="protein sequence ID" value="CAG5119159.1"/>
    <property type="molecule type" value="Genomic_DNA"/>
</dbReference>
<dbReference type="AlphaFoldDB" id="A0A8S3YQ30"/>
<sequence length="497" mass="54260">MLDKDSCYLTRAKACIGQQMLQMVLIKTLSLDVIDMICSNWNINYMDVCLKDAVSSCSPEDKNKFMQIGSEISTAFAALDVCGKPNVCLVSEAYLCKNPLMTKIYHANRSIDDVCLARLDAQACLNSYLSTCSAEMGKPVRDEFKEISDALDDMCKDFVNPEPLLCPSIRGGDRVCAIGTAFSCFANLPIFSTVADSFTLRDQCLDMQKMMVCIAKKTTSCDAKDPDVKDMLASVKQLKASFVNACPYLTEDFCSIQTYCPVMTAGCDTEMERQLSNKQIPVCDTKQAADACVDNYTTTCTQAQKVQARGVINNKLALLGLSKGLSCQAGSIDPCLYSFLAAVRGIYKNSQAKQNCDLLASQYTCILSSYPNIGQSMNRDLGKDLIDKLKAITTASQCSATVNSTCTNLALVNKLTVLIEELILNTNFSDIAFCAKSQYILREKKANDCNVALFDAITNSMAYKQKCANEKIACDVAAVNVQECIKKIGVFSALSCA</sequence>
<evidence type="ECO:0008006" key="3">
    <source>
        <dbReference type="Google" id="ProtNLM"/>
    </source>
</evidence>
<proteinExistence type="predicted"/>
<name>A0A8S3YQ30_9EUPU</name>